<evidence type="ECO:0000256" key="3">
    <source>
        <dbReference type="ARBA" id="ARBA00022741"/>
    </source>
</evidence>
<evidence type="ECO:0000256" key="1">
    <source>
        <dbReference type="ARBA" id="ARBA00009922"/>
    </source>
</evidence>
<dbReference type="Proteomes" id="UP000740727">
    <property type="component" value="Unassembled WGS sequence"/>
</dbReference>
<evidence type="ECO:0000256" key="10">
    <source>
        <dbReference type="ARBA" id="ARBA00023204"/>
    </source>
</evidence>
<dbReference type="GO" id="GO:0043138">
    <property type="term" value="F:3'-5' DNA helicase activity"/>
    <property type="evidence" value="ECO:0007669"/>
    <property type="project" value="UniProtKB-EC"/>
</dbReference>
<comment type="catalytic activity">
    <reaction evidence="14">
        <text>ATP + H2O = ADP + phosphate + H(+)</text>
        <dbReference type="Rhea" id="RHEA:13065"/>
        <dbReference type="ChEBI" id="CHEBI:15377"/>
        <dbReference type="ChEBI" id="CHEBI:15378"/>
        <dbReference type="ChEBI" id="CHEBI:30616"/>
        <dbReference type="ChEBI" id="CHEBI:43474"/>
        <dbReference type="ChEBI" id="CHEBI:456216"/>
        <dbReference type="EC" id="5.6.2.4"/>
    </reaction>
</comment>
<keyword evidence="10" id="KW-0234">DNA repair</keyword>
<dbReference type="Pfam" id="PF00580">
    <property type="entry name" value="UvrD-helicase"/>
    <property type="match status" value="1"/>
</dbReference>
<organism evidence="18 19">
    <name type="scientific">Candidatus Fonsibacter lacus</name>
    <dbReference type="NCBI Taxonomy" id="2576439"/>
    <lineage>
        <taxon>Bacteria</taxon>
        <taxon>Pseudomonadati</taxon>
        <taxon>Pseudomonadota</taxon>
        <taxon>Alphaproteobacteria</taxon>
        <taxon>Candidatus Pelagibacterales</taxon>
        <taxon>Candidatus Pelagibacterales incertae sedis</taxon>
        <taxon>Candidatus Fonsibacter</taxon>
    </lineage>
</organism>
<dbReference type="GO" id="GO:0005524">
    <property type="term" value="F:ATP binding"/>
    <property type="evidence" value="ECO:0007669"/>
    <property type="project" value="UniProtKB-UniRule"/>
</dbReference>
<dbReference type="GO" id="GO:0003677">
    <property type="term" value="F:DNA binding"/>
    <property type="evidence" value="ECO:0007669"/>
    <property type="project" value="UniProtKB-KW"/>
</dbReference>
<dbReference type="InterPro" id="IPR011335">
    <property type="entry name" value="Restrct_endonuc-II-like"/>
</dbReference>
<dbReference type="PROSITE" id="PS51217">
    <property type="entry name" value="UVRD_HELICASE_CTER"/>
    <property type="match status" value="1"/>
</dbReference>
<evidence type="ECO:0000256" key="6">
    <source>
        <dbReference type="ARBA" id="ARBA00022806"/>
    </source>
</evidence>
<evidence type="ECO:0000256" key="5">
    <source>
        <dbReference type="ARBA" id="ARBA00022801"/>
    </source>
</evidence>
<evidence type="ECO:0000256" key="13">
    <source>
        <dbReference type="ARBA" id="ARBA00034808"/>
    </source>
</evidence>
<sequence>MSSSLFTPEQIATMLGQHPPTEEQAAIITSDHTRPAVVIAGAGSGKTETMSTRLIYLIANGLVQPDRVLGLTFTRKSANDLAIKVRKSLKILEKSSEFQAAVKDGKLAPLSAAGEPTISTYHSYAHRVAKEHALRLGVEPPEQPLGEAAAWQQVERIVREYDGDMSQVSDALSTVVDNVMRLVSQLQENDVNPDALLDEALKFTESISNKTPYRKSDKLALTRDAEIVQYARAQLIPIIKEVMAYRNNRAQFTFDDQMALAAEVATTFHEVGEIERAKYHLVLLDEYQDTSSSQLRLMQGLFGGGHPITAVGDPHQAIYAWRGASSDTIGAFPLDFPDSEGAPAKVFTLSKSWRNDISILNLANEISAPLRNRGVDTPVLTSKPSAVAGIISGGIYISSRDEAEGIAEALAPYWSREARAKIPELKAVAKSDPSLRYVESTAILVRKKKQIAEIEMALRARGIPVEVVGIDGLIHVPEVAEIRAALTVITNPEAGSSLVKLMSGGFWQIGIRDMSALAKVAKNRGFAATGGKRISLVDRVMAGGSGEEDELARSSIIETLDEIEDFTSEERALFSSEGVTRLTSLAKVLRRLRTLIHLPIPDLIYQVERELALGVDVEITAHQRRYLDKFLDEAANFYGQGGSLRSFLSWLTVAESEERGLRAAGVEVRKDVVQILTVHSAKGGEWDLVVVPGLAEGNFPSEQSGENWLKSKSVLPFALRADGNRLPKFDPKNDTSAREVANKVKDFADVCNARKSDEERRLAYVAVTRAKYHLIATTSWWRDAKEPHEPSEYFLTIAQHIDAHKGEFFGRLDEKPDSDAQNPKLNDVRQELWPRDPLGDVRESFNRVARGLKRLSEDESGNELKSSLENVRELTSYFDRAQLVIREISQRHAGERVFLPAHLSVSGLMAFAQSSEEYVARLRRPLPFKPDPIARRGTAFHTWLEERFALSIPLIGDDELPGAADEGALDDSALEKLKEKWLRSEWSVRQPYRVEVPFERSVGGIILRGRMDAVYKNSDGTFDVVDWKTGSAKSGDELANAAIQLAVYRLAFAEIEGVPIDHVRAAFHYVSSEDTVRPSDLLDYDGLLALIHRVPLASENSTPNGR</sequence>
<accession>A0A965GCJ9</accession>
<gene>
    <name evidence="18" type="ORF">EBT44_01950</name>
</gene>
<evidence type="ECO:0000256" key="8">
    <source>
        <dbReference type="ARBA" id="ARBA00022840"/>
    </source>
</evidence>
<feature type="domain" description="UvrD-like helicase ATP-binding" evidence="16">
    <location>
        <begin position="19"/>
        <end position="356"/>
    </location>
</feature>
<dbReference type="InterPro" id="IPR013986">
    <property type="entry name" value="DExx_box_DNA_helicase_dom_sf"/>
</dbReference>
<reference evidence="18" key="1">
    <citation type="submission" date="2018-10" db="EMBL/GenBank/DDBJ databases">
        <title>Iterative Subtractive Binning of Freshwater Chronoseries Metagenomes Recovers Nearly Complete Genomes from over Four Hundred Novel Species.</title>
        <authorList>
            <person name="Rodriguez-R L.M."/>
            <person name="Tsementzi D."/>
            <person name="Luo C."/>
            <person name="Konstantinidis K.T."/>
        </authorList>
    </citation>
    <scope>NUCLEOTIDE SEQUENCE</scope>
    <source>
        <strain evidence="18">WB5_2A_028</strain>
    </source>
</reference>
<dbReference type="SUPFAM" id="SSF52980">
    <property type="entry name" value="Restriction endonuclease-like"/>
    <property type="match status" value="1"/>
</dbReference>
<dbReference type="InterPro" id="IPR014017">
    <property type="entry name" value="DNA_helicase_UvrD-like_C"/>
</dbReference>
<dbReference type="GO" id="GO:0000725">
    <property type="term" value="P:recombinational repair"/>
    <property type="evidence" value="ECO:0007669"/>
    <property type="project" value="TreeGrafter"/>
</dbReference>
<dbReference type="GO" id="GO:0004527">
    <property type="term" value="F:exonuclease activity"/>
    <property type="evidence" value="ECO:0007669"/>
    <property type="project" value="UniProtKB-KW"/>
</dbReference>
<keyword evidence="5 15" id="KW-0378">Hydrolase</keyword>
<evidence type="ECO:0000256" key="12">
    <source>
        <dbReference type="ARBA" id="ARBA00034617"/>
    </source>
</evidence>
<dbReference type="Gene3D" id="3.90.320.10">
    <property type="match status" value="1"/>
</dbReference>
<protein>
    <recommendedName>
        <fullName evidence="13">DNA 3'-5' helicase</fullName>
        <ecNumber evidence="13">5.6.2.4</ecNumber>
    </recommendedName>
</protein>
<dbReference type="PANTHER" id="PTHR11070:SF55">
    <property type="entry name" value="DNA 3'-5' HELICASE"/>
    <property type="match status" value="1"/>
</dbReference>
<comment type="similarity">
    <text evidence="1">Belongs to the helicase family. UvrD subfamily.</text>
</comment>
<dbReference type="PROSITE" id="PS51198">
    <property type="entry name" value="UVRD_HELICASE_ATP_BIND"/>
    <property type="match status" value="1"/>
</dbReference>
<dbReference type="InterPro" id="IPR014016">
    <property type="entry name" value="UvrD-like_ATP-bd"/>
</dbReference>
<keyword evidence="2" id="KW-0540">Nuclease</keyword>
<keyword evidence="9" id="KW-0238">DNA-binding</keyword>
<evidence type="ECO:0000256" key="2">
    <source>
        <dbReference type="ARBA" id="ARBA00022722"/>
    </source>
</evidence>
<comment type="catalytic activity">
    <reaction evidence="12">
        <text>Couples ATP hydrolysis with the unwinding of duplex DNA by translocating in the 3'-5' direction.</text>
        <dbReference type="EC" id="5.6.2.4"/>
    </reaction>
</comment>
<name>A0A965GCJ9_9PROT</name>
<dbReference type="EMBL" id="RFXN01000013">
    <property type="protein sequence ID" value="NBR93606.1"/>
    <property type="molecule type" value="Genomic_DNA"/>
</dbReference>
<dbReference type="EC" id="5.6.2.4" evidence="13"/>
<dbReference type="Pfam" id="PF13361">
    <property type="entry name" value="UvrD_C"/>
    <property type="match status" value="1"/>
</dbReference>
<keyword evidence="3 15" id="KW-0547">Nucleotide-binding</keyword>
<evidence type="ECO:0000256" key="9">
    <source>
        <dbReference type="ARBA" id="ARBA00023125"/>
    </source>
</evidence>
<evidence type="ECO:0000256" key="14">
    <source>
        <dbReference type="ARBA" id="ARBA00048988"/>
    </source>
</evidence>
<dbReference type="InterPro" id="IPR000212">
    <property type="entry name" value="DNA_helicase_UvrD/REP"/>
</dbReference>
<dbReference type="Pfam" id="PF12705">
    <property type="entry name" value="PDDEXK_1"/>
    <property type="match status" value="1"/>
</dbReference>
<dbReference type="CDD" id="cd17932">
    <property type="entry name" value="DEXQc_UvrD"/>
    <property type="match status" value="1"/>
</dbReference>
<dbReference type="Gene3D" id="3.40.50.300">
    <property type="entry name" value="P-loop containing nucleotide triphosphate hydrolases"/>
    <property type="match status" value="3"/>
</dbReference>
<dbReference type="PANTHER" id="PTHR11070">
    <property type="entry name" value="UVRD / RECB / PCRA DNA HELICASE FAMILY MEMBER"/>
    <property type="match status" value="1"/>
</dbReference>
<keyword evidence="4" id="KW-0227">DNA damage</keyword>
<evidence type="ECO:0000313" key="19">
    <source>
        <dbReference type="Proteomes" id="UP000740727"/>
    </source>
</evidence>
<dbReference type="AlphaFoldDB" id="A0A965GCJ9"/>
<evidence type="ECO:0000256" key="15">
    <source>
        <dbReference type="PROSITE-ProRule" id="PRU00560"/>
    </source>
</evidence>
<proteinExistence type="inferred from homology"/>
<evidence type="ECO:0000256" key="11">
    <source>
        <dbReference type="ARBA" id="ARBA00023235"/>
    </source>
</evidence>
<dbReference type="InterPro" id="IPR011604">
    <property type="entry name" value="PDDEXK-like_dom_sf"/>
</dbReference>
<keyword evidence="7" id="KW-0269">Exonuclease</keyword>
<dbReference type="Gene3D" id="1.10.10.160">
    <property type="match status" value="1"/>
</dbReference>
<keyword evidence="8 15" id="KW-0067">ATP-binding</keyword>
<keyword evidence="6 15" id="KW-0347">Helicase</keyword>
<evidence type="ECO:0000256" key="4">
    <source>
        <dbReference type="ARBA" id="ARBA00022763"/>
    </source>
</evidence>
<dbReference type="GO" id="GO:0005829">
    <property type="term" value="C:cytosol"/>
    <property type="evidence" value="ECO:0007669"/>
    <property type="project" value="TreeGrafter"/>
</dbReference>
<dbReference type="InterPro" id="IPR027417">
    <property type="entry name" value="P-loop_NTPase"/>
</dbReference>
<dbReference type="GO" id="GO:0033202">
    <property type="term" value="C:DNA helicase complex"/>
    <property type="evidence" value="ECO:0007669"/>
    <property type="project" value="TreeGrafter"/>
</dbReference>
<evidence type="ECO:0000259" key="17">
    <source>
        <dbReference type="PROSITE" id="PS51217"/>
    </source>
</evidence>
<evidence type="ECO:0000256" key="7">
    <source>
        <dbReference type="ARBA" id="ARBA00022839"/>
    </source>
</evidence>
<dbReference type="Gene3D" id="1.10.486.10">
    <property type="entry name" value="PCRA, domain 4"/>
    <property type="match status" value="1"/>
</dbReference>
<keyword evidence="11" id="KW-0413">Isomerase</keyword>
<evidence type="ECO:0000259" key="16">
    <source>
        <dbReference type="PROSITE" id="PS51198"/>
    </source>
</evidence>
<evidence type="ECO:0000313" key="18">
    <source>
        <dbReference type="EMBL" id="NBR93606.1"/>
    </source>
</evidence>
<dbReference type="SUPFAM" id="SSF52540">
    <property type="entry name" value="P-loop containing nucleoside triphosphate hydrolases"/>
    <property type="match status" value="1"/>
</dbReference>
<comment type="caution">
    <text evidence="18">The sequence shown here is derived from an EMBL/GenBank/DDBJ whole genome shotgun (WGS) entry which is preliminary data.</text>
</comment>
<feature type="domain" description="UvrD-like helicase C-terminal" evidence="17">
    <location>
        <begin position="357"/>
        <end position="683"/>
    </location>
</feature>
<feature type="binding site" evidence="15">
    <location>
        <begin position="40"/>
        <end position="47"/>
    </location>
    <ligand>
        <name>ATP</name>
        <dbReference type="ChEBI" id="CHEBI:30616"/>
    </ligand>
</feature>
<dbReference type="InterPro" id="IPR038726">
    <property type="entry name" value="PDDEXK_AddAB-type"/>
</dbReference>